<proteinExistence type="inferred from homology"/>
<name>A0A1H0TXX2_9GAMM</name>
<dbReference type="Pfam" id="PF06808">
    <property type="entry name" value="DctM"/>
    <property type="match status" value="1"/>
</dbReference>
<keyword evidence="5 7" id="KW-1133">Transmembrane helix</keyword>
<feature type="transmembrane region" description="Helical" evidence="7">
    <location>
        <begin position="268"/>
        <end position="283"/>
    </location>
</feature>
<keyword evidence="2" id="KW-1003">Cell membrane</keyword>
<protein>
    <recommendedName>
        <fullName evidence="7">TRAP transporter large permease protein</fullName>
    </recommendedName>
</protein>
<keyword evidence="4 7" id="KW-0812">Transmembrane</keyword>
<evidence type="ECO:0000256" key="6">
    <source>
        <dbReference type="ARBA" id="ARBA00023136"/>
    </source>
</evidence>
<evidence type="ECO:0000256" key="7">
    <source>
        <dbReference type="RuleBase" id="RU369079"/>
    </source>
</evidence>
<evidence type="ECO:0000313" key="10">
    <source>
        <dbReference type="Proteomes" id="UP000199460"/>
    </source>
</evidence>
<feature type="domain" description="TRAP C4-dicarboxylate transport system permease DctM subunit" evidence="8">
    <location>
        <begin position="13"/>
        <end position="443"/>
    </location>
</feature>
<feature type="transmembrane region" description="Helical" evidence="7">
    <location>
        <begin position="198"/>
        <end position="219"/>
    </location>
</feature>
<keyword evidence="7" id="KW-0813">Transport</keyword>
<organism evidence="9 10">
    <name type="scientific">Ectopseudomonas guguanensis</name>
    <dbReference type="NCBI Taxonomy" id="1198456"/>
    <lineage>
        <taxon>Bacteria</taxon>
        <taxon>Pseudomonadati</taxon>
        <taxon>Pseudomonadota</taxon>
        <taxon>Gammaproteobacteria</taxon>
        <taxon>Pseudomonadales</taxon>
        <taxon>Pseudomonadaceae</taxon>
        <taxon>Ectopseudomonas</taxon>
    </lineage>
</organism>
<comment type="similarity">
    <text evidence="7">Belongs to the TRAP transporter large permease family.</text>
</comment>
<keyword evidence="10" id="KW-1185">Reference proteome</keyword>
<evidence type="ECO:0000259" key="8">
    <source>
        <dbReference type="Pfam" id="PF06808"/>
    </source>
</evidence>
<dbReference type="EMBL" id="FNJJ01000004">
    <property type="protein sequence ID" value="SDP58741.1"/>
    <property type="molecule type" value="Genomic_DNA"/>
</dbReference>
<feature type="transmembrane region" description="Helical" evidence="7">
    <location>
        <begin position="335"/>
        <end position="355"/>
    </location>
</feature>
<feature type="transmembrane region" description="Helical" evidence="7">
    <location>
        <begin position="67"/>
        <end position="89"/>
    </location>
</feature>
<dbReference type="GO" id="GO:0005886">
    <property type="term" value="C:plasma membrane"/>
    <property type="evidence" value="ECO:0007669"/>
    <property type="project" value="UniProtKB-SubCell"/>
</dbReference>
<feature type="transmembrane region" description="Helical" evidence="7">
    <location>
        <begin position="155"/>
        <end position="178"/>
    </location>
</feature>
<dbReference type="NCBIfam" id="TIGR00786">
    <property type="entry name" value="dctM"/>
    <property type="match status" value="1"/>
</dbReference>
<feature type="transmembrane region" description="Helical" evidence="7">
    <location>
        <begin position="33"/>
        <end position="55"/>
    </location>
</feature>
<dbReference type="InterPro" id="IPR004681">
    <property type="entry name" value="TRAP_DctM"/>
</dbReference>
<feature type="transmembrane region" description="Helical" evidence="7">
    <location>
        <begin position="113"/>
        <end position="143"/>
    </location>
</feature>
<keyword evidence="6 7" id="KW-0472">Membrane</keyword>
<comment type="subcellular location">
    <subcellularLocation>
        <location evidence="1 7">Cell inner membrane</location>
        <topology evidence="1 7">Multi-pass membrane protein</topology>
    </subcellularLocation>
</comment>
<evidence type="ECO:0000256" key="4">
    <source>
        <dbReference type="ARBA" id="ARBA00022692"/>
    </source>
</evidence>
<feature type="transmembrane region" description="Helical" evidence="7">
    <location>
        <begin position="240"/>
        <end position="262"/>
    </location>
</feature>
<feature type="transmembrane region" description="Helical" evidence="7">
    <location>
        <begin position="303"/>
        <end position="323"/>
    </location>
</feature>
<evidence type="ECO:0000256" key="1">
    <source>
        <dbReference type="ARBA" id="ARBA00004429"/>
    </source>
</evidence>
<dbReference type="InterPro" id="IPR010656">
    <property type="entry name" value="DctM"/>
</dbReference>
<comment type="subunit">
    <text evidence="7">The complex comprises the extracytoplasmic solute receptor protein and the two transmembrane proteins.</text>
</comment>
<feature type="transmembrane region" description="Helical" evidence="7">
    <location>
        <begin position="7"/>
        <end position="27"/>
    </location>
</feature>
<evidence type="ECO:0000313" key="9">
    <source>
        <dbReference type="EMBL" id="SDP58741.1"/>
    </source>
</evidence>
<dbReference type="GO" id="GO:0022857">
    <property type="term" value="F:transmembrane transporter activity"/>
    <property type="evidence" value="ECO:0007669"/>
    <property type="project" value="UniProtKB-UniRule"/>
</dbReference>
<evidence type="ECO:0000256" key="5">
    <source>
        <dbReference type="ARBA" id="ARBA00022989"/>
    </source>
</evidence>
<dbReference type="PANTHER" id="PTHR33362">
    <property type="entry name" value="SIALIC ACID TRAP TRANSPORTER PERMEASE PROTEIN SIAT-RELATED"/>
    <property type="match status" value="1"/>
</dbReference>
<accession>A0A1H0TXX2</accession>
<feature type="transmembrane region" description="Helical" evidence="7">
    <location>
        <begin position="420"/>
        <end position="442"/>
    </location>
</feature>
<keyword evidence="3 7" id="KW-0997">Cell inner membrane</keyword>
<reference evidence="10" key="1">
    <citation type="submission" date="2016-10" db="EMBL/GenBank/DDBJ databases">
        <authorList>
            <person name="Varghese N."/>
            <person name="Submissions S."/>
        </authorList>
    </citation>
    <scope>NUCLEOTIDE SEQUENCE [LARGE SCALE GENOMIC DNA]</scope>
    <source>
        <strain evidence="10">JCM 18416</strain>
    </source>
</reference>
<gene>
    <name evidence="9" type="ORF">SAMN05216213_104305</name>
</gene>
<comment type="function">
    <text evidence="7">Part of the tripartite ATP-independent periplasmic (TRAP) transport system.</text>
</comment>
<feature type="transmembrane region" description="Helical" evidence="7">
    <location>
        <begin position="385"/>
        <end position="408"/>
    </location>
</feature>
<feature type="transmembrane region" description="Helical" evidence="7">
    <location>
        <begin position="362"/>
        <end position="379"/>
    </location>
</feature>
<dbReference type="AlphaFoldDB" id="A0A1H0TXX2"/>
<dbReference type="Proteomes" id="UP000199460">
    <property type="component" value="Unassembled WGS sequence"/>
</dbReference>
<evidence type="ECO:0000256" key="2">
    <source>
        <dbReference type="ARBA" id="ARBA00022475"/>
    </source>
</evidence>
<evidence type="ECO:0000256" key="3">
    <source>
        <dbReference type="ARBA" id="ARBA00022519"/>
    </source>
</evidence>
<dbReference type="PANTHER" id="PTHR33362:SF7">
    <property type="entry name" value="SLL1103 PROTEIN"/>
    <property type="match status" value="1"/>
</dbReference>
<sequence length="457" mass="48444">MMGLEQILVIAMFASFMGLLLLGFPVAWSLAGIGLIFAVVGHVLVNHFDAELWFTWSGTIGVLDARIYGIVANELMVALPLFIFMGIMLDRSGIAERLMHSLVRVLGPLRGGYAITVVIVGVLLAASTGIVGASVVLLGLLSLGPMLQANYNKSLAVGTACSVGTLGILVPPSIMLVLMADRLGTPAASVGKLFMGALIPGMLLGVLYVLYILVAAWLNKDFAPAPKDRQPLDMRALLDVLLAVVPPLGLILAVLGSIFFGIATTTEASAVGAAGAVLMAWFSRRLNLAVIKDALYQTSRTTAFIFGIFIGATVFAAVLRGLGGDDVVRAALTSLPFGQTGVLLTVLFITFLLGFFLDWVEITLIVLPLVAPVLFAMGVDPLWFAILFALCLQTSFLTPPVGFALFYIKGVCPPGITTRHIYLGVLPFIALQLLGLALVFHFEALATWLPNEVYGGP</sequence>